<feature type="transmembrane region" description="Helical" evidence="1">
    <location>
        <begin position="36"/>
        <end position="56"/>
    </location>
</feature>
<keyword evidence="1" id="KW-1133">Transmembrane helix</keyword>
<organism evidence="2 3">
    <name type="scientific">Salibaculum griseiflavum</name>
    <dbReference type="NCBI Taxonomy" id="1914409"/>
    <lineage>
        <taxon>Bacteria</taxon>
        <taxon>Pseudomonadati</taxon>
        <taxon>Pseudomonadota</taxon>
        <taxon>Alphaproteobacteria</taxon>
        <taxon>Rhodobacterales</taxon>
        <taxon>Roseobacteraceae</taxon>
        <taxon>Salibaculum</taxon>
    </lineage>
</organism>
<dbReference type="EMBL" id="QETF01000018">
    <property type="protein sequence ID" value="PWG16103.1"/>
    <property type="molecule type" value="Genomic_DNA"/>
</dbReference>
<evidence type="ECO:0000313" key="2">
    <source>
        <dbReference type="EMBL" id="PWG16103.1"/>
    </source>
</evidence>
<keyword evidence="1" id="KW-0812">Transmembrane</keyword>
<feature type="transmembrane region" description="Helical" evidence="1">
    <location>
        <begin position="166"/>
        <end position="192"/>
    </location>
</feature>
<keyword evidence="1" id="KW-0472">Membrane</keyword>
<dbReference type="InterPro" id="IPR018688">
    <property type="entry name" value="PpoB2-like"/>
</dbReference>
<comment type="caution">
    <text evidence="2">The sequence shown here is derived from an EMBL/GenBank/DDBJ whole genome shotgun (WGS) entry which is preliminary data.</text>
</comment>
<gene>
    <name evidence="2" type="ORF">DFK10_13485</name>
</gene>
<proteinExistence type="predicted"/>
<feature type="transmembrane region" description="Helical" evidence="1">
    <location>
        <begin position="102"/>
        <end position="124"/>
    </location>
</feature>
<accession>A0A2V1P0L4</accession>
<name>A0A2V1P0L4_9RHOB</name>
<reference evidence="3" key="1">
    <citation type="submission" date="2018-05" db="EMBL/GenBank/DDBJ databases">
        <authorList>
            <person name="Du Z."/>
            <person name="Wang X."/>
        </authorList>
    </citation>
    <scope>NUCLEOTIDE SEQUENCE [LARGE SCALE GENOMIC DNA]</scope>
    <source>
        <strain evidence="3">WDS4C29</strain>
    </source>
</reference>
<dbReference type="AlphaFoldDB" id="A0A2V1P0L4"/>
<keyword evidence="3" id="KW-1185">Reference proteome</keyword>
<dbReference type="OrthoDB" id="164118at2"/>
<evidence type="ECO:0000256" key="1">
    <source>
        <dbReference type="SAM" id="Phobius"/>
    </source>
</evidence>
<sequence>MAIPPALRGLEGTYGVSLVELLCGGAMGASGLWPVILMWALMSAAMMLPTALPAFATYDDLPDSDMRGFWRLVGGFLTAWAGFSLAAALLQVGLYRAGMVSGLGVSLSVWLSAGLLVGAGLYQFSALKAACLSRCRAPLPFFMQHWSEGPWRNGLRMGLDCVGCCWALMLLGFVGGTMNLGFMGLAMVLMTLEKLPRIGAFLTLPLGVGLVAAGVGIVVFQ</sequence>
<evidence type="ECO:0000313" key="3">
    <source>
        <dbReference type="Proteomes" id="UP000245293"/>
    </source>
</evidence>
<dbReference type="Pfam" id="PF09948">
    <property type="entry name" value="PpoB2"/>
    <property type="match status" value="1"/>
</dbReference>
<feature type="transmembrane region" description="Helical" evidence="1">
    <location>
        <begin position="198"/>
        <end position="220"/>
    </location>
</feature>
<protein>
    <submittedName>
        <fullName evidence="2">Metal-binding protein</fullName>
    </submittedName>
</protein>
<feature type="transmembrane region" description="Helical" evidence="1">
    <location>
        <begin position="68"/>
        <end position="90"/>
    </location>
</feature>
<dbReference type="Proteomes" id="UP000245293">
    <property type="component" value="Unassembled WGS sequence"/>
</dbReference>